<dbReference type="AlphaFoldDB" id="A0A1H5FJK5"/>
<dbReference type="RefSeq" id="WP_074994799.1">
    <property type="nucleotide sequence ID" value="NZ_FNTD01000004.1"/>
</dbReference>
<evidence type="ECO:0000313" key="2">
    <source>
        <dbReference type="Proteomes" id="UP000182375"/>
    </source>
</evidence>
<gene>
    <name evidence="1" type="ORF">SAMN04490357_6688</name>
</gene>
<dbReference type="GeneID" id="95515717"/>
<sequence length="144" mass="15454">MGASEMYGTQRGAIAALLEAVGDSVMVLSYQEDRSFAAMSLDRFGAAGSVRLDWRGHEVIDRCDAFDGGQLRRTVLAHAEPGELAIVFWDNLAVPSVALEASLIADHAEVVEDVRPNCWIYLAGSAVLVERHDGEGLTVARVPG</sequence>
<proteinExistence type="predicted"/>
<dbReference type="Proteomes" id="UP000182375">
    <property type="component" value="Unassembled WGS sequence"/>
</dbReference>
<organism evidence="1 2">
    <name type="scientific">Streptomyces misionensis</name>
    <dbReference type="NCBI Taxonomy" id="67331"/>
    <lineage>
        <taxon>Bacteria</taxon>
        <taxon>Bacillati</taxon>
        <taxon>Actinomycetota</taxon>
        <taxon>Actinomycetes</taxon>
        <taxon>Kitasatosporales</taxon>
        <taxon>Streptomycetaceae</taxon>
        <taxon>Streptomyces</taxon>
    </lineage>
</organism>
<protein>
    <submittedName>
        <fullName evidence="1">Uncharacterized protein</fullName>
    </submittedName>
</protein>
<reference evidence="1 2" key="1">
    <citation type="submission" date="2016-10" db="EMBL/GenBank/DDBJ databases">
        <authorList>
            <person name="de Groot N.N."/>
        </authorList>
    </citation>
    <scope>NUCLEOTIDE SEQUENCE [LARGE SCALE GENOMIC DNA]</scope>
    <source>
        <strain evidence="1 2">DSM 40306</strain>
    </source>
</reference>
<evidence type="ECO:0000313" key="1">
    <source>
        <dbReference type="EMBL" id="SEE03314.1"/>
    </source>
</evidence>
<dbReference type="EMBL" id="FNTD01000004">
    <property type="protein sequence ID" value="SEE03314.1"/>
    <property type="molecule type" value="Genomic_DNA"/>
</dbReference>
<name>A0A1H5FJK5_9ACTN</name>
<accession>A0A1H5FJK5</accession>